<feature type="domain" description="Clp ATPase C-terminal" evidence="6">
    <location>
        <begin position="730"/>
        <end position="815"/>
    </location>
</feature>
<dbReference type="InterPro" id="IPR050130">
    <property type="entry name" value="ClpA_ClpB"/>
</dbReference>
<gene>
    <name evidence="7" type="ORF">A2751_03745</name>
</gene>
<feature type="domain" description="AAA+ ATPase" evidence="5">
    <location>
        <begin position="285"/>
        <end position="428"/>
    </location>
</feature>
<dbReference type="Pfam" id="PF07724">
    <property type="entry name" value="AAA_2"/>
    <property type="match status" value="1"/>
</dbReference>
<keyword evidence="4" id="KW-1133">Transmembrane helix</keyword>
<dbReference type="Pfam" id="PF00004">
    <property type="entry name" value="AAA"/>
    <property type="match status" value="1"/>
</dbReference>
<keyword evidence="1" id="KW-0547">Nucleotide-binding</keyword>
<protein>
    <recommendedName>
        <fullName evidence="9">Clp R domain-containing protein</fullName>
    </recommendedName>
</protein>
<reference evidence="7 8" key="1">
    <citation type="journal article" date="2016" name="Nat. Commun.">
        <title>Thousands of microbial genomes shed light on interconnected biogeochemical processes in an aquifer system.</title>
        <authorList>
            <person name="Anantharaman K."/>
            <person name="Brown C.T."/>
            <person name="Hug L.A."/>
            <person name="Sharon I."/>
            <person name="Castelle C.J."/>
            <person name="Probst A.J."/>
            <person name="Thomas B.C."/>
            <person name="Singh A."/>
            <person name="Wilkins M.J."/>
            <person name="Karaoz U."/>
            <person name="Brodie E.L."/>
            <person name="Williams K.H."/>
            <person name="Hubbard S.S."/>
            <person name="Banfield J.F."/>
        </authorList>
    </citation>
    <scope>NUCLEOTIDE SEQUENCE [LARGE SCALE GENOMIC DNA]</scope>
</reference>
<dbReference type="GO" id="GO:0005524">
    <property type="term" value="F:ATP binding"/>
    <property type="evidence" value="ECO:0007669"/>
    <property type="project" value="UniProtKB-KW"/>
</dbReference>
<dbReference type="PANTHER" id="PTHR11638">
    <property type="entry name" value="ATP-DEPENDENT CLP PROTEASE"/>
    <property type="match status" value="1"/>
</dbReference>
<dbReference type="PRINTS" id="PR00300">
    <property type="entry name" value="CLPPROTEASEA"/>
</dbReference>
<evidence type="ECO:0000256" key="4">
    <source>
        <dbReference type="SAM" id="Phobius"/>
    </source>
</evidence>
<dbReference type="InterPro" id="IPR019489">
    <property type="entry name" value="Clp_ATPase_C"/>
</dbReference>
<keyword evidence="4" id="KW-0812">Transmembrane</keyword>
<evidence type="ECO:0000259" key="5">
    <source>
        <dbReference type="SMART" id="SM00382"/>
    </source>
</evidence>
<dbReference type="STRING" id="1817824.A2751_03745"/>
<dbReference type="Gene3D" id="1.10.8.60">
    <property type="match status" value="2"/>
</dbReference>
<keyword evidence="2" id="KW-0067">ATP-binding</keyword>
<dbReference type="GO" id="GO:0034605">
    <property type="term" value="P:cellular response to heat"/>
    <property type="evidence" value="ECO:0007669"/>
    <property type="project" value="TreeGrafter"/>
</dbReference>
<feature type="transmembrane region" description="Helical" evidence="4">
    <location>
        <begin position="51"/>
        <end position="71"/>
    </location>
</feature>
<sequence length="816" mass="90963">MNDYLKQSGYLGAAHLEKIFPRQITAVMTTVCLVAVLACAVIAVILGSKSLFTVALLLLVLFYFLAAYFLFTNFLQEDRSLSANEIAEARAAKKLGMILNFSAVQVLETSVQGNTLKLYDFFNHTFKLPEFVWILRRLNILPQDFQKRVLMSCDTNSTMLMTDVLETAWQIALSANHLNISEYEILAAVYELDKNFQKVLFSFEAEQKDFFEVIYWRRRKDLETKIRRLDIKGIGKDWSGGYTVQLDETATDITAALETRRVPSHLYGQSANLELLQRMLVRGAGSSNVVLVGPPGVGKHHLIDALAELINSGQTFPSLRYMRLLQIDSSSLIAGTLSPNQILSKIGALFMEAYAAGNVILVVNDIDALLDSGRDAVGRVNATEALLRFFQSSLHIIGLTTPSGYQNTIGRNPMLQKLIAKLELDEPTNAETLMILQDHAVQLERDSGLFFTHQALQQIVLLAGKLIQNLPNPEKSLEVLSETAVYVAVDISSRIVLPEHVQHVVAEKTKVPVEKISMGEKDKLLNLEEILHRRIIGQDEAVRELADSLRRARSGIRSEKKPIGSFLFLGPTGVGKTETTKALAETYFGDYSKILRFDMSEFQEIHALNRLIGDADTGTGGLLTEQVVANPFSLVLLDELEKAHPKILDLFLQVLDDGILTDFLGRKISFINTMIIATSNAGSEMIRNIVKEGNDPQAFREQILGSLQSQNIFRPEFLNRFDGVVIFKPLSPEDLLRVAGLLLAELNSRLAEKEIQVEITDELCQTVVSGGYQPEFGARPLRRYIQEHLENFVARGLIDGSIKKGDTIRIDPGQLS</sequence>
<dbReference type="InterPro" id="IPR027417">
    <property type="entry name" value="P-loop_NTPase"/>
</dbReference>
<proteinExistence type="predicted"/>
<name>A0A1F5NL54_9BACT</name>
<organism evidence="7 8">
    <name type="scientific">Candidatus Doudnabacteria bacterium RIFCSPHIGHO2_01_FULL_46_14</name>
    <dbReference type="NCBI Taxonomy" id="1817824"/>
    <lineage>
        <taxon>Bacteria</taxon>
        <taxon>Candidatus Doudnaibacteriota</taxon>
    </lineage>
</organism>
<evidence type="ECO:0008006" key="9">
    <source>
        <dbReference type="Google" id="ProtNLM"/>
    </source>
</evidence>
<evidence type="ECO:0000313" key="8">
    <source>
        <dbReference type="Proteomes" id="UP000176864"/>
    </source>
</evidence>
<evidence type="ECO:0000256" key="3">
    <source>
        <dbReference type="ARBA" id="ARBA00023186"/>
    </source>
</evidence>
<dbReference type="SUPFAM" id="SSF52540">
    <property type="entry name" value="P-loop containing nucleoside triphosphate hydrolases"/>
    <property type="match status" value="2"/>
</dbReference>
<accession>A0A1F5NL54</accession>
<dbReference type="SMART" id="SM01086">
    <property type="entry name" value="ClpB_D2-small"/>
    <property type="match status" value="1"/>
</dbReference>
<dbReference type="GO" id="GO:0016887">
    <property type="term" value="F:ATP hydrolysis activity"/>
    <property type="evidence" value="ECO:0007669"/>
    <property type="project" value="InterPro"/>
</dbReference>
<dbReference type="Gene3D" id="3.40.50.300">
    <property type="entry name" value="P-loop containing nucleotide triphosphate hydrolases"/>
    <property type="match status" value="2"/>
</dbReference>
<dbReference type="AlphaFoldDB" id="A0A1F5NL54"/>
<feature type="domain" description="AAA+ ATPase" evidence="5">
    <location>
        <begin position="562"/>
        <end position="731"/>
    </location>
</feature>
<keyword evidence="3" id="KW-0143">Chaperone</keyword>
<dbReference type="PANTHER" id="PTHR11638:SF175">
    <property type="entry name" value="ATP-DEPENDENT CLP PROTEASE, ATP-BINDING SUBUNIT CLPC"/>
    <property type="match status" value="1"/>
</dbReference>
<dbReference type="CDD" id="cd00009">
    <property type="entry name" value="AAA"/>
    <property type="match status" value="1"/>
</dbReference>
<evidence type="ECO:0000256" key="1">
    <source>
        <dbReference type="ARBA" id="ARBA00022741"/>
    </source>
</evidence>
<dbReference type="EMBL" id="MFEK01000014">
    <property type="protein sequence ID" value="OGE78242.1"/>
    <property type="molecule type" value="Genomic_DNA"/>
</dbReference>
<dbReference type="Proteomes" id="UP000176864">
    <property type="component" value="Unassembled WGS sequence"/>
</dbReference>
<dbReference type="GO" id="GO:0005737">
    <property type="term" value="C:cytoplasm"/>
    <property type="evidence" value="ECO:0007669"/>
    <property type="project" value="TreeGrafter"/>
</dbReference>
<feature type="transmembrane region" description="Helical" evidence="4">
    <location>
        <begin position="24"/>
        <end position="46"/>
    </location>
</feature>
<dbReference type="InterPro" id="IPR003959">
    <property type="entry name" value="ATPase_AAA_core"/>
</dbReference>
<evidence type="ECO:0000259" key="6">
    <source>
        <dbReference type="SMART" id="SM01086"/>
    </source>
</evidence>
<dbReference type="CDD" id="cd19499">
    <property type="entry name" value="RecA-like_ClpB_Hsp104-like"/>
    <property type="match status" value="1"/>
</dbReference>
<evidence type="ECO:0000256" key="2">
    <source>
        <dbReference type="ARBA" id="ARBA00022840"/>
    </source>
</evidence>
<evidence type="ECO:0000313" key="7">
    <source>
        <dbReference type="EMBL" id="OGE78242.1"/>
    </source>
</evidence>
<keyword evidence="4" id="KW-0472">Membrane</keyword>
<dbReference type="InterPro" id="IPR003593">
    <property type="entry name" value="AAA+_ATPase"/>
</dbReference>
<dbReference type="InterPro" id="IPR001270">
    <property type="entry name" value="ClpA/B"/>
</dbReference>
<comment type="caution">
    <text evidence="7">The sequence shown here is derived from an EMBL/GenBank/DDBJ whole genome shotgun (WGS) entry which is preliminary data.</text>
</comment>
<dbReference type="Pfam" id="PF10431">
    <property type="entry name" value="ClpB_D2-small"/>
    <property type="match status" value="1"/>
</dbReference>
<dbReference type="SMART" id="SM00382">
    <property type="entry name" value="AAA"/>
    <property type="match status" value="2"/>
</dbReference>